<evidence type="ECO:0000313" key="3">
    <source>
        <dbReference type="Proteomes" id="UP000482960"/>
    </source>
</evidence>
<reference evidence="2 3" key="2">
    <citation type="submission" date="2020-03" db="EMBL/GenBank/DDBJ databases">
        <authorList>
            <person name="Ichikawa N."/>
            <person name="Kimura A."/>
            <person name="Kitahashi Y."/>
            <person name="Uohara A."/>
        </authorList>
    </citation>
    <scope>NUCLEOTIDE SEQUENCE [LARGE SCALE GENOMIC DNA]</scope>
    <source>
        <strain evidence="2 3">NBRC 108638</strain>
    </source>
</reference>
<dbReference type="InterPro" id="IPR039374">
    <property type="entry name" value="SIP_fam"/>
</dbReference>
<evidence type="ECO:0000259" key="1">
    <source>
        <dbReference type="PROSITE" id="PS51384"/>
    </source>
</evidence>
<dbReference type="InterPro" id="IPR017938">
    <property type="entry name" value="Riboflavin_synthase-like_b-brl"/>
</dbReference>
<dbReference type="InterPro" id="IPR007037">
    <property type="entry name" value="SIP_rossman_dom"/>
</dbReference>
<gene>
    <name evidence="2" type="ORF">Prum_073240</name>
</gene>
<dbReference type="SUPFAM" id="SSF63380">
    <property type="entry name" value="Riboflavin synthase domain-like"/>
    <property type="match status" value="1"/>
</dbReference>
<dbReference type="AlphaFoldDB" id="A0A6V8L8W5"/>
<feature type="domain" description="FAD-binding FR-type" evidence="1">
    <location>
        <begin position="1"/>
        <end position="122"/>
    </location>
</feature>
<dbReference type="PANTHER" id="PTHR30157">
    <property type="entry name" value="FERRIC REDUCTASE, NADPH-DEPENDENT"/>
    <property type="match status" value="1"/>
</dbReference>
<dbReference type="Pfam" id="PF08021">
    <property type="entry name" value="FAD_binding_9"/>
    <property type="match status" value="1"/>
</dbReference>
<dbReference type="Proteomes" id="UP000482960">
    <property type="component" value="Unassembled WGS sequence"/>
</dbReference>
<dbReference type="GO" id="GO:0016491">
    <property type="term" value="F:oxidoreductase activity"/>
    <property type="evidence" value="ECO:0007669"/>
    <property type="project" value="InterPro"/>
</dbReference>
<dbReference type="Gene3D" id="2.40.30.10">
    <property type="entry name" value="Translation factors"/>
    <property type="match status" value="1"/>
</dbReference>
<dbReference type="InterPro" id="IPR017927">
    <property type="entry name" value="FAD-bd_FR_type"/>
</dbReference>
<dbReference type="Pfam" id="PF04954">
    <property type="entry name" value="SIP"/>
    <property type="match status" value="1"/>
</dbReference>
<protein>
    <submittedName>
        <fullName evidence="2">Siderophore-interacting protein</fullName>
    </submittedName>
</protein>
<keyword evidence="3" id="KW-1185">Reference proteome</keyword>
<accession>A0A6V8L8W5</accession>
<evidence type="ECO:0000313" key="2">
    <source>
        <dbReference type="EMBL" id="GFJ93682.1"/>
    </source>
</evidence>
<dbReference type="InterPro" id="IPR013113">
    <property type="entry name" value="SIP_FAD-bd"/>
</dbReference>
<sequence>MLAVETTEWLTPHLVRVVASGESLADFSDNGYTDAYVKLLFVDPELGVEPPYDLAALRAAQPSHLQPVLRTYTLRWVDSAARRLAIDFVTHGDTGVAAVWAMKAAPGDRLVVSGPGGAYAPDPAVGWHVFAGDLSALPAIAASLDALPGHANGVAHIEISDPADILDLKCPEQVALNWLVNTDHGDTAFLARAVANGHWPSAPATPGAVQVFAHGERESVKAVRKVLHARGIPREAISISGYWARGRTEDAFQAEKREPIGRID</sequence>
<dbReference type="Gene3D" id="3.40.50.80">
    <property type="entry name" value="Nucleotide-binding domain of ferredoxin-NADP reductase (FNR) module"/>
    <property type="match status" value="1"/>
</dbReference>
<dbReference type="InterPro" id="IPR039261">
    <property type="entry name" value="FNR_nucleotide-bd"/>
</dbReference>
<reference evidence="2 3" key="1">
    <citation type="submission" date="2020-03" db="EMBL/GenBank/DDBJ databases">
        <title>Whole genome shotgun sequence of Phytohabitans rumicis NBRC 108638.</title>
        <authorList>
            <person name="Komaki H."/>
            <person name="Tamura T."/>
        </authorList>
    </citation>
    <scope>NUCLEOTIDE SEQUENCE [LARGE SCALE GENOMIC DNA]</scope>
    <source>
        <strain evidence="2 3">NBRC 108638</strain>
    </source>
</reference>
<comment type="caution">
    <text evidence="2">The sequence shown here is derived from an EMBL/GenBank/DDBJ whole genome shotgun (WGS) entry which is preliminary data.</text>
</comment>
<dbReference type="PROSITE" id="PS51384">
    <property type="entry name" value="FAD_FR"/>
    <property type="match status" value="1"/>
</dbReference>
<name>A0A6V8L8W5_9ACTN</name>
<dbReference type="EMBL" id="BLPG01000001">
    <property type="protein sequence ID" value="GFJ93682.1"/>
    <property type="molecule type" value="Genomic_DNA"/>
</dbReference>
<dbReference type="PANTHER" id="PTHR30157:SF0">
    <property type="entry name" value="NADPH-DEPENDENT FERRIC-CHELATE REDUCTASE"/>
    <property type="match status" value="1"/>
</dbReference>
<proteinExistence type="predicted"/>
<dbReference type="CDD" id="cd06193">
    <property type="entry name" value="siderophore_interacting"/>
    <property type="match status" value="1"/>
</dbReference>
<organism evidence="2 3">
    <name type="scientific">Phytohabitans rumicis</name>
    <dbReference type="NCBI Taxonomy" id="1076125"/>
    <lineage>
        <taxon>Bacteria</taxon>
        <taxon>Bacillati</taxon>
        <taxon>Actinomycetota</taxon>
        <taxon>Actinomycetes</taxon>
        <taxon>Micromonosporales</taxon>
        <taxon>Micromonosporaceae</taxon>
    </lineage>
</organism>